<name>A0A5M8QYE0_9BACT</name>
<dbReference type="OrthoDB" id="929387at2"/>
<proteinExistence type="predicted"/>
<evidence type="ECO:0000313" key="2">
    <source>
        <dbReference type="Proteomes" id="UP000323994"/>
    </source>
</evidence>
<comment type="caution">
    <text evidence="1">The sequence shown here is derived from an EMBL/GenBank/DDBJ whole genome shotgun (WGS) entry which is preliminary data.</text>
</comment>
<keyword evidence="2" id="KW-1185">Reference proteome</keyword>
<dbReference type="AlphaFoldDB" id="A0A5M8QYE0"/>
<sequence length="449" mass="50318">MSRFYFYCFLLFITASCKKDADLLPAIEQFVKNVKVKGAREVKFDHETRIIQIILPADYTDDLVRLDLDMYKGASLVINGSDSLFSAEQVQFHYKATTSVVFNVQRDDTGFTKGYSVLVDHQGKIDAEITSDVLLYPFMGDTSSIIAKVRIKAGVGTISDDLRSPELLTGTLSDPEKSFQITGQYSVSSSLINFISDRDILNASNLLFSLSYNGKNYTIPVPVKISRAPLDAYIPSQFLSIPLTRNRLFTIYGGSFLKDETYRVKITNDAQTDPVWIEATYKNRGKLTFTVPSQLAEGNYLISYYEGDNLISSQSASISDNSKVKTVGLIWTQQSECPSNDVLYQAPQKVRIKAGLDVYAAASPFILQGQYIAVDPNKTLPDLELKNAGHTYVIRAKVNVDACYGDRSYYIYYGAYTIPAHAVGGSYEARFIYADKEHSLTYWNFIEVY</sequence>
<dbReference type="PROSITE" id="PS51257">
    <property type="entry name" value="PROKAR_LIPOPROTEIN"/>
    <property type="match status" value="1"/>
</dbReference>
<dbReference type="EMBL" id="VBSN01000038">
    <property type="protein sequence ID" value="KAA6439012.1"/>
    <property type="molecule type" value="Genomic_DNA"/>
</dbReference>
<dbReference type="Proteomes" id="UP000323994">
    <property type="component" value="Unassembled WGS sequence"/>
</dbReference>
<organism evidence="1 2">
    <name type="scientific">Dyadobacter flavalbus</name>
    <dbReference type="NCBI Taxonomy" id="2579942"/>
    <lineage>
        <taxon>Bacteria</taxon>
        <taxon>Pseudomonadati</taxon>
        <taxon>Bacteroidota</taxon>
        <taxon>Cytophagia</taxon>
        <taxon>Cytophagales</taxon>
        <taxon>Spirosomataceae</taxon>
        <taxon>Dyadobacter</taxon>
    </lineage>
</organism>
<protein>
    <submittedName>
        <fullName evidence="1">Uncharacterized protein</fullName>
    </submittedName>
</protein>
<reference evidence="1 2" key="1">
    <citation type="submission" date="2019-05" db="EMBL/GenBank/DDBJ databases">
        <authorList>
            <person name="Qu J.-H."/>
        </authorList>
    </citation>
    <scope>NUCLEOTIDE SEQUENCE [LARGE SCALE GENOMIC DNA]</scope>
    <source>
        <strain evidence="1 2">NS28</strain>
    </source>
</reference>
<dbReference type="RefSeq" id="WP_139012270.1">
    <property type="nucleotide sequence ID" value="NZ_VBSN01000038.1"/>
</dbReference>
<evidence type="ECO:0000313" key="1">
    <source>
        <dbReference type="EMBL" id="KAA6439012.1"/>
    </source>
</evidence>
<accession>A0A5M8QYE0</accession>
<gene>
    <name evidence="1" type="ORF">FEM33_12030</name>
</gene>